<keyword evidence="7 11" id="KW-0238">DNA-binding</keyword>
<dbReference type="AlphaFoldDB" id="A0A6A5GET7"/>
<dbReference type="CTD" id="9820429"/>
<dbReference type="EMBL" id="WUAV01000005">
    <property type="protein sequence ID" value="KAF1753620.1"/>
    <property type="molecule type" value="Genomic_DNA"/>
</dbReference>
<evidence type="ECO:0000256" key="11">
    <source>
        <dbReference type="RuleBase" id="RU004334"/>
    </source>
</evidence>
<dbReference type="SMART" id="SM00399">
    <property type="entry name" value="ZnF_C4"/>
    <property type="match status" value="1"/>
</dbReference>
<accession>A0A6A5GET7</accession>
<evidence type="ECO:0000256" key="1">
    <source>
        <dbReference type="ARBA" id="ARBA00004123"/>
    </source>
</evidence>
<dbReference type="Pfam" id="PF00104">
    <property type="entry name" value="Hormone_recep"/>
    <property type="match status" value="1"/>
</dbReference>
<dbReference type="GO" id="GO:0005634">
    <property type="term" value="C:nucleus"/>
    <property type="evidence" value="ECO:0007669"/>
    <property type="project" value="UniProtKB-SubCell"/>
</dbReference>
<evidence type="ECO:0000256" key="6">
    <source>
        <dbReference type="ARBA" id="ARBA00023015"/>
    </source>
</evidence>
<dbReference type="InterPro" id="IPR013088">
    <property type="entry name" value="Znf_NHR/GATA"/>
</dbReference>
<keyword evidence="6 11" id="KW-0805">Transcription regulation</keyword>
<comment type="similarity">
    <text evidence="2 11">Belongs to the nuclear hormone receptor family.</text>
</comment>
<evidence type="ECO:0000256" key="7">
    <source>
        <dbReference type="ARBA" id="ARBA00023125"/>
    </source>
</evidence>
<evidence type="ECO:0000256" key="9">
    <source>
        <dbReference type="ARBA" id="ARBA00023170"/>
    </source>
</evidence>
<evidence type="ECO:0000313" key="15">
    <source>
        <dbReference type="EMBL" id="KAF1753620.1"/>
    </source>
</evidence>
<dbReference type="Pfam" id="PF00105">
    <property type="entry name" value="zf-C4"/>
    <property type="match status" value="1"/>
</dbReference>
<keyword evidence="5 11" id="KW-0862">Zinc</keyword>
<dbReference type="PROSITE" id="PS51030">
    <property type="entry name" value="NUCLEAR_REC_DBD_2"/>
    <property type="match status" value="1"/>
</dbReference>
<dbReference type="GO" id="GO:0003700">
    <property type="term" value="F:DNA-binding transcription factor activity"/>
    <property type="evidence" value="ECO:0007669"/>
    <property type="project" value="InterPro"/>
</dbReference>
<dbReference type="GeneID" id="9820429"/>
<dbReference type="GO" id="GO:0000978">
    <property type="term" value="F:RNA polymerase II cis-regulatory region sequence-specific DNA binding"/>
    <property type="evidence" value="ECO:0007669"/>
    <property type="project" value="InterPro"/>
</dbReference>
<evidence type="ECO:0000256" key="2">
    <source>
        <dbReference type="ARBA" id="ARBA00005993"/>
    </source>
</evidence>
<organism evidence="15 16">
    <name type="scientific">Caenorhabditis remanei</name>
    <name type="common">Caenorhabditis vulgaris</name>
    <dbReference type="NCBI Taxonomy" id="31234"/>
    <lineage>
        <taxon>Eukaryota</taxon>
        <taxon>Metazoa</taxon>
        <taxon>Ecdysozoa</taxon>
        <taxon>Nematoda</taxon>
        <taxon>Chromadorea</taxon>
        <taxon>Rhabditida</taxon>
        <taxon>Rhabditina</taxon>
        <taxon>Rhabditomorpha</taxon>
        <taxon>Rhabditoidea</taxon>
        <taxon>Rhabditidae</taxon>
        <taxon>Peloderinae</taxon>
        <taxon>Caenorhabditis</taxon>
    </lineage>
</organism>
<keyword evidence="3 11" id="KW-0479">Metal-binding</keyword>
<feature type="region of interest" description="Disordered" evidence="12">
    <location>
        <begin position="88"/>
        <end position="108"/>
    </location>
</feature>
<dbReference type="InterPro" id="IPR049636">
    <property type="entry name" value="HNF4-like_DBD"/>
</dbReference>
<keyword evidence="10 11" id="KW-0539">Nucleus</keyword>
<evidence type="ECO:0000256" key="4">
    <source>
        <dbReference type="ARBA" id="ARBA00022771"/>
    </source>
</evidence>
<evidence type="ECO:0000256" key="3">
    <source>
        <dbReference type="ARBA" id="ARBA00022723"/>
    </source>
</evidence>
<feature type="domain" description="NR LBD" evidence="14">
    <location>
        <begin position="124"/>
        <end position="374"/>
    </location>
</feature>
<dbReference type="CDD" id="cd06960">
    <property type="entry name" value="NR_DBD_HNF4A"/>
    <property type="match status" value="1"/>
</dbReference>
<dbReference type="Gene3D" id="3.30.50.10">
    <property type="entry name" value="Erythroid Transcription Factor GATA-1, subunit A"/>
    <property type="match status" value="1"/>
</dbReference>
<evidence type="ECO:0000259" key="14">
    <source>
        <dbReference type="PROSITE" id="PS51843"/>
    </source>
</evidence>
<evidence type="ECO:0000256" key="5">
    <source>
        <dbReference type="ARBA" id="ARBA00022833"/>
    </source>
</evidence>
<dbReference type="Gene3D" id="1.10.565.10">
    <property type="entry name" value="Retinoid X Receptor"/>
    <property type="match status" value="1"/>
</dbReference>
<dbReference type="PROSITE" id="PS51843">
    <property type="entry name" value="NR_LBD"/>
    <property type="match status" value="1"/>
</dbReference>
<dbReference type="GO" id="GO:0006357">
    <property type="term" value="P:regulation of transcription by RNA polymerase II"/>
    <property type="evidence" value="ECO:0007669"/>
    <property type="project" value="TreeGrafter"/>
</dbReference>
<evidence type="ECO:0000313" key="16">
    <source>
        <dbReference type="Proteomes" id="UP000483820"/>
    </source>
</evidence>
<feature type="domain" description="Nuclear receptor" evidence="13">
    <location>
        <begin position="7"/>
        <end position="84"/>
    </location>
</feature>
<evidence type="ECO:0000256" key="10">
    <source>
        <dbReference type="ARBA" id="ARBA00023242"/>
    </source>
</evidence>
<gene>
    <name evidence="15" type="ORF">GCK72_020177</name>
</gene>
<keyword evidence="9 11" id="KW-0675">Receptor</keyword>
<dbReference type="GO" id="GO:0001666">
    <property type="term" value="P:response to hypoxia"/>
    <property type="evidence" value="ECO:0007669"/>
    <property type="project" value="EnsemblMetazoa"/>
</dbReference>
<dbReference type="KEGG" id="crq:GCK72_020177"/>
<comment type="caution">
    <text evidence="15">The sequence shown here is derived from an EMBL/GenBank/DDBJ whole genome shotgun (WGS) entry which is preliminary data.</text>
</comment>
<dbReference type="PRINTS" id="PR00047">
    <property type="entry name" value="STROIDFINGER"/>
</dbReference>
<dbReference type="SUPFAM" id="SSF57716">
    <property type="entry name" value="Glucocorticoid receptor-like (DNA-binding domain)"/>
    <property type="match status" value="1"/>
</dbReference>
<feature type="compositionally biased region" description="Low complexity" evidence="12">
    <location>
        <begin position="94"/>
        <end position="108"/>
    </location>
</feature>
<dbReference type="InterPro" id="IPR000536">
    <property type="entry name" value="Nucl_hrmn_rcpt_lig-bd"/>
</dbReference>
<name>A0A6A5GET7_CAERE</name>
<sequence length="374" mass="43259">MIVSRERKFCSVCHQLGDGYHFGAIACKACAAFFRRTTSMNLASKFLCRKNNDCIIKMSSRDSCKSCRYAKCLHVGMNPEVVQTIQNSAKSSPSPGIESLPSCSSSPASCNSPILSLDLGDYHEMTPILCGVMESYQKLYKQRYSLHAPKMKPRATTYGEFCTIYVNDVYLQYEFLENSFSQFKEMGSFEKKHVFKYFFVSFLILEMGYRSYLEGTEVFVLANGDFIDTMNLDQFYYDPEHNERCKSTDAMKMYRPYFDQMKRNVFHPLCHQKISLIEFLALVTLCTWNDSLDGQPDCYYPVCRPVRQKVIAELMSFYEKDSPDVDPAFRLSGLLMLLPALERSVELFLQSMEVKRLFRCFPFHDKIYQIVNGQ</sequence>
<dbReference type="SMART" id="SM00430">
    <property type="entry name" value="HOLI"/>
    <property type="match status" value="1"/>
</dbReference>
<proteinExistence type="inferred from homology"/>
<reference evidence="15 16" key="1">
    <citation type="submission" date="2019-12" db="EMBL/GenBank/DDBJ databases">
        <title>Chromosome-level assembly of the Caenorhabditis remanei genome.</title>
        <authorList>
            <person name="Teterina A.A."/>
            <person name="Willis J.H."/>
            <person name="Phillips P.C."/>
        </authorList>
    </citation>
    <scope>NUCLEOTIDE SEQUENCE [LARGE SCALE GENOMIC DNA]</scope>
    <source>
        <strain evidence="15 16">PX506</strain>
        <tissue evidence="15">Whole organism</tissue>
    </source>
</reference>
<comment type="subcellular location">
    <subcellularLocation>
        <location evidence="1 11">Nucleus</location>
    </subcellularLocation>
</comment>
<keyword evidence="4 11" id="KW-0863">Zinc-finger</keyword>
<keyword evidence="8 11" id="KW-0804">Transcription</keyword>
<dbReference type="PANTHER" id="PTHR46011">
    <property type="entry name" value="NUCLEAR HORMONE RECEPTOR FAMILY MEMBER NHR-86-RELATED"/>
    <property type="match status" value="1"/>
</dbReference>
<dbReference type="PANTHER" id="PTHR46011:SF29">
    <property type="entry name" value="NUCLEAR HORMONE RECEPTOR FAMILY MEMBER NHR-57"/>
    <property type="match status" value="1"/>
</dbReference>
<evidence type="ECO:0000256" key="12">
    <source>
        <dbReference type="SAM" id="MobiDB-lite"/>
    </source>
</evidence>
<dbReference type="InterPro" id="IPR001628">
    <property type="entry name" value="Znf_hrmn_rcpt"/>
</dbReference>
<evidence type="ECO:0000259" key="13">
    <source>
        <dbReference type="PROSITE" id="PS51030"/>
    </source>
</evidence>
<dbReference type="Proteomes" id="UP000483820">
    <property type="component" value="Chromosome V"/>
</dbReference>
<dbReference type="SUPFAM" id="SSF48508">
    <property type="entry name" value="Nuclear receptor ligand-binding domain"/>
    <property type="match status" value="1"/>
</dbReference>
<evidence type="ECO:0000256" key="8">
    <source>
        <dbReference type="ARBA" id="ARBA00023163"/>
    </source>
</evidence>
<dbReference type="PROSITE" id="PS00031">
    <property type="entry name" value="NUCLEAR_REC_DBD_1"/>
    <property type="match status" value="1"/>
</dbReference>
<dbReference type="GO" id="GO:0008270">
    <property type="term" value="F:zinc ion binding"/>
    <property type="evidence" value="ECO:0007669"/>
    <property type="project" value="UniProtKB-KW"/>
</dbReference>
<dbReference type="RefSeq" id="XP_003116654.2">
    <property type="nucleotide sequence ID" value="XM_003116606.2"/>
</dbReference>
<protein>
    <submittedName>
        <fullName evidence="15">Uncharacterized protein</fullName>
    </submittedName>
</protein>
<dbReference type="InterPro" id="IPR035500">
    <property type="entry name" value="NHR-like_dom_sf"/>
</dbReference>